<evidence type="ECO:0000313" key="8">
    <source>
        <dbReference type="EMBL" id="AEV69182.1"/>
    </source>
</evidence>
<keyword evidence="16" id="KW-1185">Reference proteome</keyword>
<evidence type="ECO:0000313" key="6">
    <source>
        <dbReference type="EMBL" id="AEV68180.1"/>
    </source>
</evidence>
<dbReference type="SUPFAM" id="SSF53098">
    <property type="entry name" value="Ribonuclease H-like"/>
    <property type="match status" value="1"/>
</dbReference>
<evidence type="ECO:0000313" key="7">
    <source>
        <dbReference type="EMBL" id="AEV68929.1"/>
    </source>
</evidence>
<dbReference type="RefSeq" id="WP_014254049.1">
    <property type="nucleotide sequence ID" value="NC_016627.1"/>
</dbReference>
<dbReference type="Gene3D" id="3.90.350.10">
    <property type="entry name" value="Transposase Inhibitor Protein From Tn5, Chain A, domain 1"/>
    <property type="match status" value="1"/>
</dbReference>
<dbReference type="EMBL" id="CP003065">
    <property type="protein sequence ID" value="AEV69886.1"/>
    <property type="molecule type" value="Genomic_DNA"/>
</dbReference>
<accession>G8LYU5</accession>
<dbReference type="HOGENOM" id="CLU_041101_2_0_9"/>
<dbReference type="InterPro" id="IPR012337">
    <property type="entry name" value="RNaseH-like_sf"/>
</dbReference>
<dbReference type="EMBL" id="CP003065">
    <property type="protein sequence ID" value="AEV70442.1"/>
    <property type="molecule type" value="Genomic_DNA"/>
</dbReference>
<dbReference type="Pfam" id="PF13546">
    <property type="entry name" value="DDE_5"/>
    <property type="match status" value="1"/>
</dbReference>
<dbReference type="InterPro" id="IPR038721">
    <property type="entry name" value="IS701-like_DDE_dom"/>
</dbReference>
<reference evidence="16" key="1">
    <citation type="submission" date="2011-12" db="EMBL/GenBank/DDBJ databases">
        <title>Complete sequence of Clostridium clariflavum DSM 19732.</title>
        <authorList>
            <consortium name="US DOE Joint Genome Institute"/>
            <person name="Lucas S."/>
            <person name="Han J."/>
            <person name="Lapidus A."/>
            <person name="Cheng J.-F."/>
            <person name="Goodwin L."/>
            <person name="Pitluck S."/>
            <person name="Peters L."/>
            <person name="Teshima H."/>
            <person name="Detter J.C."/>
            <person name="Han C."/>
            <person name="Tapia R."/>
            <person name="Land M."/>
            <person name="Hauser L."/>
            <person name="Kyrpides N."/>
            <person name="Ivanova N."/>
            <person name="Pagani I."/>
            <person name="Kitzmiller T."/>
            <person name="Lynd L."/>
            <person name="Izquierdo J."/>
            <person name="Woyke T."/>
        </authorList>
    </citation>
    <scope>NUCLEOTIDE SEQUENCE [LARGE SCALE GENOMIC DNA]</scope>
    <source>
        <strain evidence="16">DSM 19732 / NBRC 101661 / EBR45</strain>
    </source>
</reference>
<dbReference type="KEGG" id="ccl:Clocl_2961"/>
<proteinExistence type="predicted"/>
<dbReference type="KEGG" id="ccl:Clocl_1186"/>
<dbReference type="EMBL" id="CP003065">
    <property type="protein sequence ID" value="AEV70245.1"/>
    <property type="molecule type" value="Genomic_DNA"/>
</dbReference>
<evidence type="ECO:0000313" key="5">
    <source>
        <dbReference type="EMBL" id="AEV67847.1"/>
    </source>
</evidence>
<dbReference type="KEGG" id="ccl:Clocl_3388"/>
<evidence type="ECO:0000259" key="1">
    <source>
        <dbReference type="Pfam" id="PF13546"/>
    </source>
</evidence>
<feature type="domain" description="Transposase IS701-like DDE" evidence="1">
    <location>
        <begin position="73"/>
        <end position="307"/>
    </location>
</feature>
<dbReference type="KEGG" id="ccl:Clocl_0717"/>
<dbReference type="EMBL" id="CP003065">
    <property type="protein sequence ID" value="AEV67465.1"/>
    <property type="molecule type" value="Genomic_DNA"/>
</dbReference>
<dbReference type="EMBL" id="CP003065">
    <property type="protein sequence ID" value="AEV67420.1"/>
    <property type="molecule type" value="Genomic_DNA"/>
</dbReference>
<dbReference type="EMBL" id="CP003065">
    <property type="protein sequence ID" value="AEV69501.1"/>
    <property type="molecule type" value="Genomic_DNA"/>
</dbReference>
<evidence type="ECO:0000313" key="14">
    <source>
        <dbReference type="EMBL" id="AEV70442.1"/>
    </source>
</evidence>
<dbReference type="eggNOG" id="COG3385">
    <property type="taxonomic scope" value="Bacteria"/>
</dbReference>
<evidence type="ECO:0000313" key="12">
    <source>
        <dbReference type="EMBL" id="AEV69886.1"/>
    </source>
</evidence>
<dbReference type="KEGG" id="ccl:Clocl_0765"/>
<evidence type="ECO:0000313" key="15">
    <source>
        <dbReference type="EMBL" id="AEV70591.1"/>
    </source>
</evidence>
<dbReference type="KEGG" id="ccl:Clocl_0916"/>
<dbReference type="EMBL" id="CP003065">
    <property type="protein sequence ID" value="AEV69182.1"/>
    <property type="molecule type" value="Genomic_DNA"/>
</dbReference>
<dbReference type="KEGG" id="ccl:Clocl_4006"/>
<evidence type="ECO:0000313" key="9">
    <source>
        <dbReference type="EMBL" id="AEV69369.1"/>
    </source>
</evidence>
<dbReference type="STRING" id="720554.Clocl_0717"/>
<evidence type="ECO:0000313" key="16">
    <source>
        <dbReference type="Proteomes" id="UP000005435"/>
    </source>
</evidence>
<dbReference type="EMBL" id="CP003065">
    <property type="protein sequence ID" value="AEV68929.1"/>
    <property type="molecule type" value="Genomic_DNA"/>
</dbReference>
<reference evidence="5" key="2">
    <citation type="submission" date="2011-12" db="EMBL/GenBank/DDBJ databases">
        <authorList>
            <consortium name="US DOE Joint Genome Institute"/>
            <person name="Lucas S."/>
            <person name="Han J."/>
            <person name="Lapidus A."/>
            <person name="Cheng J.-F."/>
            <person name="Goodwin L."/>
            <person name="Pitluck S."/>
            <person name="Peters L."/>
            <person name="Teshima H."/>
            <person name="Detter J.C."/>
            <person name="Han C."/>
            <person name="Tapia R."/>
            <person name="Land M."/>
            <person name="Hauser L."/>
            <person name="Kyrpides N."/>
            <person name="Ivanova N."/>
            <person name="Pagani I."/>
            <person name="Kitzmiller T."/>
            <person name="Lynd L."/>
            <person name="Izquierdo J."/>
            <person name="Woyke T."/>
        </authorList>
    </citation>
    <scope>NUCLEOTIDE SEQUENCE</scope>
    <source>
        <strain evidence="5">DSM 19732</strain>
    </source>
</reference>
<dbReference type="EMBL" id="CP003065">
    <property type="protein sequence ID" value="AEV68180.1"/>
    <property type="molecule type" value="Genomic_DNA"/>
</dbReference>
<dbReference type="KEGG" id="ccl:Clocl_2346"/>
<evidence type="ECO:0000313" key="11">
    <source>
        <dbReference type="EMBL" id="AEV69813.1"/>
    </source>
</evidence>
<dbReference type="KEGG" id="ccl:Clocl_4160"/>
<evidence type="ECO:0000313" key="13">
    <source>
        <dbReference type="EMBL" id="AEV70245.1"/>
    </source>
</evidence>
<organism evidence="5 16">
    <name type="scientific">Acetivibrio clariflavus (strain DSM 19732 / NBRC 101661 / EBR45)</name>
    <name type="common">Clostridium clariflavum</name>
    <dbReference type="NCBI Taxonomy" id="720554"/>
    <lineage>
        <taxon>Bacteria</taxon>
        <taxon>Bacillati</taxon>
        <taxon>Bacillota</taxon>
        <taxon>Clostridia</taxon>
        <taxon>Eubacteriales</taxon>
        <taxon>Oscillospiraceae</taxon>
        <taxon>Acetivibrio</taxon>
    </lineage>
</organism>
<dbReference type="EMBL" id="CP003065">
    <property type="protein sequence ID" value="AEV69369.1"/>
    <property type="molecule type" value="Genomic_DNA"/>
</dbReference>
<dbReference type="EMBL" id="CP003065">
    <property type="protein sequence ID" value="AEV67847.1"/>
    <property type="molecule type" value="Genomic_DNA"/>
</dbReference>
<name>G8LYU5_ACECE</name>
<dbReference type="EMBL" id="CP003065">
    <property type="protein sequence ID" value="AEV67594.1"/>
    <property type="molecule type" value="Genomic_DNA"/>
</dbReference>
<dbReference type="KEGG" id="ccl:Clocl_2820"/>
<evidence type="ECO:0000313" key="10">
    <source>
        <dbReference type="EMBL" id="AEV69501.1"/>
    </source>
</evidence>
<protein>
    <submittedName>
        <fullName evidence="5">Transposase family protein</fullName>
    </submittedName>
</protein>
<evidence type="ECO:0000313" key="3">
    <source>
        <dbReference type="EMBL" id="AEV67465.1"/>
    </source>
</evidence>
<dbReference type="EMBL" id="CP003065">
    <property type="protein sequence ID" value="AEV70591.1"/>
    <property type="molecule type" value="Genomic_DNA"/>
</dbReference>
<dbReference type="KEGG" id="ccl:Clocl_3310"/>
<reference evidence="5 16" key="3">
    <citation type="journal article" date="2012" name="Stand. Genomic Sci.">
        <title>Complete Genome Sequence of Clostridium clariflavum DSM 19732.</title>
        <authorList>
            <person name="Izquierdo J.A."/>
            <person name="Goodwin L."/>
            <person name="Davenport K.W."/>
            <person name="Teshima H."/>
            <person name="Bruce D."/>
            <person name="Detter C."/>
            <person name="Tapia R."/>
            <person name="Han S."/>
            <person name="Land M."/>
            <person name="Hauser L."/>
            <person name="Jeffries C.D."/>
            <person name="Han J."/>
            <person name="Pitluck S."/>
            <person name="Nolan M."/>
            <person name="Chen A."/>
            <person name="Huntemann M."/>
            <person name="Mavromatis K."/>
            <person name="Mikhailova N."/>
            <person name="Liolios K."/>
            <person name="Woyke T."/>
            <person name="Lynd L.R."/>
        </authorList>
    </citation>
    <scope>NUCLEOTIDE SEQUENCE [LARGE SCALE GENOMIC DNA]</scope>
    <source>
        <strain evidence="5">DSM 19732</strain>
        <strain evidence="16">DSM 19732 / NBRC 101661 / EBR45</strain>
    </source>
</reference>
<dbReference type="AlphaFoldDB" id="G8LYU5"/>
<gene>
    <name evidence="2" type="ordered locus">Clocl_0717</name>
    <name evidence="3" type="ordered locus">Clocl_0765</name>
    <name evidence="4" type="ordered locus">Clocl_0916</name>
    <name evidence="5" type="ordered locus">Clocl_1186</name>
    <name evidence="6" type="ordered locus">Clocl_1542</name>
    <name evidence="7" type="ordered locus">Clocl_2346</name>
    <name evidence="8" type="ordered locus">Clocl_2616</name>
    <name evidence="9" type="ordered locus">Clocl_2820</name>
    <name evidence="10" type="ordered locus">Clocl_2961</name>
    <name evidence="11" type="ordered locus">Clocl_3310</name>
    <name evidence="12" type="ordered locus">Clocl_3388</name>
    <name evidence="13" type="ordered locus">Clocl_3795</name>
    <name evidence="14" type="ordered locus">Clocl_4006</name>
    <name evidence="15" type="ordered locus">Clocl_4160</name>
</gene>
<sequence length="463" mass="53810">MSIVSQKVKEENRFSLTVDNFFKMFSVGYLLKKSNAYKDKGIPCLTVFKVLFELVFTGKNLFMNYKAESFDIPFARDVVYRFLNSIHINWQRFLYLLSAKVINHHIDRLTSDERVDAFVIDDSFYSRTRSKSVELLSWVKDHADGNKNKKGFRMLTLGWTDGNSFIPVAFNLLSSTNPRVCINPAKNTIDKRTVGFKRRQNALATSPESALSMLEQAVATGIKAKYVLFDSWFSFPATIIKICKMNLNVIAMVKDTPKIYYNFNGEKKSLREIYRTVRKRRGRSKYLASVMVELHDKEGNHIPAKIVFVRDRRNKSKWLALISTDTSLPETEIIRIYGKRWDIEVFFKMCKSYLKLAKEFQGRSYDMMVAHTTIVFSRYIMLAVENRNNTDLRTIGTLFYYCCDELEDIKFHEALQLIIEALKTTLQEKLLLTKETVNEFLNYFVTCLPVHIKAKLSVVSCES</sequence>
<dbReference type="KEGG" id="ccl:Clocl_2616"/>
<dbReference type="KEGG" id="ccl:Clocl_3795"/>
<evidence type="ECO:0000313" key="2">
    <source>
        <dbReference type="EMBL" id="AEV67420.1"/>
    </source>
</evidence>
<dbReference type="EMBL" id="CP003065">
    <property type="protein sequence ID" value="AEV69813.1"/>
    <property type="molecule type" value="Genomic_DNA"/>
</dbReference>
<evidence type="ECO:0000313" key="4">
    <source>
        <dbReference type="EMBL" id="AEV67594.1"/>
    </source>
</evidence>
<dbReference type="KEGG" id="ccl:Clocl_1542"/>
<dbReference type="Proteomes" id="UP000005435">
    <property type="component" value="Chromosome"/>
</dbReference>